<protein>
    <submittedName>
        <fullName evidence="2">DUF1492 domain-containing protein</fullName>
    </submittedName>
</protein>
<sequence length="165" mass="19105">MGQKKKTGEKQPKETDKIKKKLERVATLKRRIDNLIERLEYLESTMGSASTPNLTGLPGGGDGTSKTEREVAKKLELETQLRDLIDDEGETRRELERMIGLMKKPDEQTIIEMRYFDEASWWTICAVLYGKEDDYETNSQRYLKRAFKIHGSALQTLAKIEKENY</sequence>
<dbReference type="EMBL" id="WUQX01000001">
    <property type="protein sequence ID" value="MXP76703.1"/>
    <property type="molecule type" value="Genomic_DNA"/>
</dbReference>
<feature type="region of interest" description="Disordered" evidence="1">
    <location>
        <begin position="1"/>
        <end position="20"/>
    </location>
</feature>
<dbReference type="Pfam" id="PF07374">
    <property type="entry name" value="DUF1492"/>
    <property type="match status" value="1"/>
</dbReference>
<dbReference type="Proteomes" id="UP000460412">
    <property type="component" value="Unassembled WGS sequence"/>
</dbReference>
<feature type="region of interest" description="Disordered" evidence="1">
    <location>
        <begin position="47"/>
        <end position="68"/>
    </location>
</feature>
<evidence type="ECO:0000256" key="1">
    <source>
        <dbReference type="SAM" id="MobiDB-lite"/>
    </source>
</evidence>
<accession>A0A7X3MHU2</accession>
<name>A0A7X3MHU2_9FIRM</name>
<dbReference type="RefSeq" id="WP_159751768.1">
    <property type="nucleotide sequence ID" value="NZ_WUQX01000001.1"/>
</dbReference>
<gene>
    <name evidence="2" type="ORF">GN277_15330</name>
</gene>
<reference evidence="2 3" key="1">
    <citation type="submission" date="2019-12" db="EMBL/GenBank/DDBJ databases">
        <title>Sporaefaciens musculi gen. nov., sp. nov., a novel bacterium isolated from the caecum of an obese mouse.</title>
        <authorList>
            <person name="Rasmussen T.S."/>
            <person name="Streidl T."/>
            <person name="Hitch T.C.A."/>
            <person name="Wortmann E."/>
            <person name="Deptula P."/>
            <person name="Hansen M."/>
            <person name="Nielsen D.S."/>
            <person name="Clavel T."/>
            <person name="Vogensen F.K."/>
        </authorList>
    </citation>
    <scope>NUCLEOTIDE SEQUENCE [LARGE SCALE GENOMIC DNA]</scope>
    <source>
        <strain evidence="2 3">WCA-9-b2</strain>
    </source>
</reference>
<keyword evidence="3" id="KW-1185">Reference proteome</keyword>
<dbReference type="AlphaFoldDB" id="A0A7X3MHU2"/>
<comment type="caution">
    <text evidence="2">The sequence shown here is derived from an EMBL/GenBank/DDBJ whole genome shotgun (WGS) entry which is preliminary data.</text>
</comment>
<dbReference type="InterPro" id="IPR010861">
    <property type="entry name" value="DUF1492"/>
</dbReference>
<evidence type="ECO:0000313" key="2">
    <source>
        <dbReference type="EMBL" id="MXP76703.1"/>
    </source>
</evidence>
<evidence type="ECO:0000313" key="3">
    <source>
        <dbReference type="Proteomes" id="UP000460412"/>
    </source>
</evidence>
<proteinExistence type="predicted"/>
<organism evidence="2 3">
    <name type="scientific">Sporofaciens musculi</name>
    <dbReference type="NCBI Taxonomy" id="2681861"/>
    <lineage>
        <taxon>Bacteria</taxon>
        <taxon>Bacillati</taxon>
        <taxon>Bacillota</taxon>
        <taxon>Clostridia</taxon>
        <taxon>Lachnospirales</taxon>
        <taxon>Lachnospiraceae</taxon>
        <taxon>Sporofaciens</taxon>
    </lineage>
</organism>